<evidence type="ECO:0000313" key="3">
    <source>
        <dbReference type="Proteomes" id="UP000253606"/>
    </source>
</evidence>
<feature type="transmembrane region" description="Helical" evidence="1">
    <location>
        <begin position="25"/>
        <end position="42"/>
    </location>
</feature>
<organism evidence="2 3">
    <name type="scientific">Acidisarcina polymorpha</name>
    <dbReference type="NCBI Taxonomy" id="2211140"/>
    <lineage>
        <taxon>Bacteria</taxon>
        <taxon>Pseudomonadati</taxon>
        <taxon>Acidobacteriota</taxon>
        <taxon>Terriglobia</taxon>
        <taxon>Terriglobales</taxon>
        <taxon>Acidobacteriaceae</taxon>
        <taxon>Acidisarcina</taxon>
    </lineage>
</organism>
<protein>
    <submittedName>
        <fullName evidence="2">Uncharacterized protein</fullName>
    </submittedName>
</protein>
<dbReference type="Proteomes" id="UP000253606">
    <property type="component" value="Chromosome"/>
</dbReference>
<name>A0A2Z5G023_9BACT</name>
<reference evidence="2 3" key="1">
    <citation type="journal article" date="2018" name="Front. Microbiol.">
        <title>Hydrolytic Capabilities as a Key to Environmental Success: Chitinolytic and Cellulolytic Acidobacteria From Acidic Sub-arctic Soils and Boreal Peatlands.</title>
        <authorList>
            <person name="Belova S.E."/>
            <person name="Ravin N.V."/>
            <person name="Pankratov T.A."/>
            <person name="Rakitin A.L."/>
            <person name="Ivanova A.A."/>
            <person name="Beletsky A.V."/>
            <person name="Mardanov A.V."/>
            <person name="Sinninghe Damste J.S."/>
            <person name="Dedysh S.N."/>
        </authorList>
    </citation>
    <scope>NUCLEOTIDE SEQUENCE [LARGE SCALE GENOMIC DNA]</scope>
    <source>
        <strain evidence="2 3">SBC82</strain>
    </source>
</reference>
<keyword evidence="1" id="KW-1133">Transmembrane helix</keyword>
<gene>
    <name evidence="2" type="ORF">ACPOL_2682</name>
</gene>
<keyword evidence="1" id="KW-0472">Membrane</keyword>
<dbReference type="KEGG" id="abas:ACPOL_2682"/>
<evidence type="ECO:0000256" key="1">
    <source>
        <dbReference type="SAM" id="Phobius"/>
    </source>
</evidence>
<accession>A0A2Z5G023</accession>
<dbReference type="EMBL" id="CP030840">
    <property type="protein sequence ID" value="AXC11995.1"/>
    <property type="molecule type" value="Genomic_DNA"/>
</dbReference>
<dbReference type="AlphaFoldDB" id="A0A2Z5G023"/>
<keyword evidence="1" id="KW-0812">Transmembrane</keyword>
<proteinExistence type="predicted"/>
<keyword evidence="3" id="KW-1185">Reference proteome</keyword>
<sequence length="45" mass="4898">MTLCQYFSSHSCVAVPVARMSLGGPLIWIGMASIADSFILAWHKT</sequence>
<evidence type="ECO:0000313" key="2">
    <source>
        <dbReference type="EMBL" id="AXC11995.1"/>
    </source>
</evidence>